<name>A0A1Y1X960_9FUNG</name>
<keyword evidence="2" id="KW-0812">Transmembrane</keyword>
<keyword evidence="2" id="KW-1133">Transmembrane helix</keyword>
<dbReference type="Proteomes" id="UP000193944">
    <property type="component" value="Unassembled WGS sequence"/>
</dbReference>
<feature type="compositionally biased region" description="Low complexity" evidence="1">
    <location>
        <begin position="221"/>
        <end position="230"/>
    </location>
</feature>
<dbReference type="SUPFAM" id="SSF50044">
    <property type="entry name" value="SH3-domain"/>
    <property type="match status" value="1"/>
</dbReference>
<reference evidence="4 5" key="2">
    <citation type="submission" date="2016-08" db="EMBL/GenBank/DDBJ databases">
        <title>Pervasive Adenine N6-methylation of Active Genes in Fungi.</title>
        <authorList>
            <consortium name="DOE Joint Genome Institute"/>
            <person name="Mondo S.J."/>
            <person name="Dannebaum R.O."/>
            <person name="Kuo R.C."/>
            <person name="Labutti K."/>
            <person name="Haridas S."/>
            <person name="Kuo A."/>
            <person name="Salamov A."/>
            <person name="Ahrendt S.R."/>
            <person name="Lipzen A."/>
            <person name="Sullivan W."/>
            <person name="Andreopoulos W.B."/>
            <person name="Clum A."/>
            <person name="Lindquist E."/>
            <person name="Daum C."/>
            <person name="Ramamoorthy G.K."/>
            <person name="Gryganskyi A."/>
            <person name="Culley D."/>
            <person name="Magnuson J.K."/>
            <person name="James T.Y."/>
            <person name="O'Malley M.A."/>
            <person name="Stajich J.E."/>
            <person name="Spatafora J.W."/>
            <person name="Visel A."/>
            <person name="Grigoriev I.V."/>
        </authorList>
    </citation>
    <scope>NUCLEOTIDE SEQUENCE [LARGE SCALE GENOMIC DNA]</scope>
    <source>
        <strain evidence="4 5">S4</strain>
    </source>
</reference>
<sequence length="510" mass="58906">MTPYVCLIFLILFFVQVFGEQRLVRTHTFYKGEYYDTIKYEFDITDTQKIGKLDYDVSSDGAVTTLLMNSTEYDEWTNKYYKQWLQQPDYNFSYLNNDLNEFMCRAPVAACKKYDVKYPDRDLYVVILKDPRKEKTYYEYRDDVEKYQNSTTVAKLVYDPMNPPLTTSLPASYSSIVSNVATSIIPSVPTQSSSLTANPNNNSVNNSTSTDNIDNNKDKTNNNNKDNNNNNKDKDKGKSYWYWYLIGGLALLLVLGSIMFAFLNHNKKKQQKLNSNEELHEEDLIIQNDYGKGPDGIETKAAAIPYNPHHAVKRVAYNYKSDDITFERDNIIEITKRYNDGWASAINPKDGKEYLIPLIILEGDLNEDLANIPYEEQSSKNLLATPESLYENNYISQKDYEDMKRNDEWIKKVKLMKQGKPESIHNIIVGGDSSEQFKYLSHPMQETTIESKLIEPDQSMTKGTRKSMVATVVNSNTELLNADHILEVCDEEEEFEYEPEQGVIMKEDNI</sequence>
<evidence type="ECO:0000256" key="2">
    <source>
        <dbReference type="SAM" id="Phobius"/>
    </source>
</evidence>
<evidence type="ECO:0000256" key="1">
    <source>
        <dbReference type="SAM" id="MobiDB-lite"/>
    </source>
</evidence>
<feature type="transmembrane region" description="Helical" evidence="2">
    <location>
        <begin position="241"/>
        <end position="263"/>
    </location>
</feature>
<dbReference type="OrthoDB" id="2142246at2759"/>
<reference evidence="4 5" key="1">
    <citation type="submission" date="2016-08" db="EMBL/GenBank/DDBJ databases">
        <title>A Parts List for Fungal Cellulosomes Revealed by Comparative Genomics.</title>
        <authorList>
            <consortium name="DOE Joint Genome Institute"/>
            <person name="Haitjema C.H."/>
            <person name="Gilmore S.P."/>
            <person name="Henske J.K."/>
            <person name="Solomon K.V."/>
            <person name="De Groot R."/>
            <person name="Kuo A."/>
            <person name="Mondo S.J."/>
            <person name="Salamov A.A."/>
            <person name="Labutti K."/>
            <person name="Zhao Z."/>
            <person name="Chiniquy J."/>
            <person name="Barry K."/>
            <person name="Brewer H.M."/>
            <person name="Purvine S.O."/>
            <person name="Wright A.T."/>
            <person name="Boxma B."/>
            <person name="Van Alen T."/>
            <person name="Hackstein J.H."/>
            <person name="Baker S.E."/>
            <person name="Grigoriev I.V."/>
            <person name="O'Malley M.A."/>
        </authorList>
    </citation>
    <scope>NUCLEOTIDE SEQUENCE [LARGE SCALE GENOMIC DNA]</scope>
    <source>
        <strain evidence="4 5">S4</strain>
    </source>
</reference>
<feature type="region of interest" description="Disordered" evidence="1">
    <location>
        <begin position="189"/>
        <end position="233"/>
    </location>
</feature>
<evidence type="ECO:0008006" key="6">
    <source>
        <dbReference type="Google" id="ProtNLM"/>
    </source>
</evidence>
<feature type="compositionally biased region" description="Low complexity" evidence="1">
    <location>
        <begin position="198"/>
        <end position="213"/>
    </location>
</feature>
<evidence type="ECO:0000313" key="5">
    <source>
        <dbReference type="Proteomes" id="UP000193944"/>
    </source>
</evidence>
<dbReference type="CDD" id="cd00174">
    <property type="entry name" value="SH3"/>
    <property type="match status" value="1"/>
</dbReference>
<feature type="chain" id="PRO_5013073240" description="SH3 domain-containing protein" evidence="3">
    <location>
        <begin position="20"/>
        <end position="510"/>
    </location>
</feature>
<dbReference type="EMBL" id="MCFG01000098">
    <property type="protein sequence ID" value="ORX82293.1"/>
    <property type="molecule type" value="Genomic_DNA"/>
</dbReference>
<dbReference type="InterPro" id="IPR036028">
    <property type="entry name" value="SH3-like_dom_sf"/>
</dbReference>
<keyword evidence="5" id="KW-1185">Reference proteome</keyword>
<comment type="caution">
    <text evidence="4">The sequence shown here is derived from an EMBL/GenBank/DDBJ whole genome shotgun (WGS) entry which is preliminary data.</text>
</comment>
<protein>
    <recommendedName>
        <fullName evidence="6">SH3 domain-containing protein</fullName>
    </recommendedName>
</protein>
<keyword evidence="2" id="KW-0472">Membrane</keyword>
<gene>
    <name evidence="4" type="ORF">BCR32DRAFT_267730</name>
</gene>
<proteinExistence type="predicted"/>
<feature type="signal peptide" evidence="3">
    <location>
        <begin position="1"/>
        <end position="19"/>
    </location>
</feature>
<accession>A0A1Y1X960</accession>
<dbReference type="AlphaFoldDB" id="A0A1Y1X960"/>
<evidence type="ECO:0000313" key="4">
    <source>
        <dbReference type="EMBL" id="ORX82293.1"/>
    </source>
</evidence>
<organism evidence="4 5">
    <name type="scientific">Anaeromyces robustus</name>
    <dbReference type="NCBI Taxonomy" id="1754192"/>
    <lineage>
        <taxon>Eukaryota</taxon>
        <taxon>Fungi</taxon>
        <taxon>Fungi incertae sedis</taxon>
        <taxon>Chytridiomycota</taxon>
        <taxon>Chytridiomycota incertae sedis</taxon>
        <taxon>Neocallimastigomycetes</taxon>
        <taxon>Neocallimastigales</taxon>
        <taxon>Neocallimastigaceae</taxon>
        <taxon>Anaeromyces</taxon>
    </lineage>
</organism>
<keyword evidence="3" id="KW-0732">Signal</keyword>
<evidence type="ECO:0000256" key="3">
    <source>
        <dbReference type="SAM" id="SignalP"/>
    </source>
</evidence>